<evidence type="ECO:0000313" key="11">
    <source>
        <dbReference type="Proteomes" id="UP000324638"/>
    </source>
</evidence>
<dbReference type="Pfam" id="PF00528">
    <property type="entry name" value="BPD_transp_1"/>
    <property type="match status" value="1"/>
</dbReference>
<dbReference type="InterPro" id="IPR035906">
    <property type="entry name" value="MetI-like_sf"/>
</dbReference>
<organism evidence="10 11">
    <name type="scientific">Brachyspira aalborgi</name>
    <dbReference type="NCBI Taxonomy" id="29522"/>
    <lineage>
        <taxon>Bacteria</taxon>
        <taxon>Pseudomonadati</taxon>
        <taxon>Spirochaetota</taxon>
        <taxon>Spirochaetia</taxon>
        <taxon>Brachyspirales</taxon>
        <taxon>Brachyspiraceae</taxon>
        <taxon>Brachyspira</taxon>
    </lineage>
</organism>
<reference evidence="10 11" key="1">
    <citation type="journal article" date="1992" name="Lakartidningen">
        <title>[Penicillin V and not amoxicillin is the first choice preparation in acute otitis].</title>
        <authorList>
            <person name="Kamme C."/>
            <person name="Lundgren K."/>
            <person name="Prellner K."/>
        </authorList>
    </citation>
    <scope>NUCLEOTIDE SEQUENCE [LARGE SCALE GENOMIC DNA]</scope>
    <source>
        <strain evidence="10 11">513A</strain>
    </source>
</reference>
<dbReference type="Proteomes" id="UP000324638">
    <property type="component" value="Unassembled WGS sequence"/>
</dbReference>
<keyword evidence="6 8" id="KW-1133">Transmembrane helix</keyword>
<comment type="subcellular location">
    <subcellularLocation>
        <location evidence="1 8">Cell membrane</location>
        <topology evidence="1 8">Multi-pass membrane protein</topology>
    </subcellularLocation>
</comment>
<evidence type="ECO:0000313" key="10">
    <source>
        <dbReference type="EMBL" id="TXJ19654.1"/>
    </source>
</evidence>
<evidence type="ECO:0000259" key="9">
    <source>
        <dbReference type="PROSITE" id="PS50928"/>
    </source>
</evidence>
<dbReference type="GO" id="GO:0055085">
    <property type="term" value="P:transmembrane transport"/>
    <property type="evidence" value="ECO:0007669"/>
    <property type="project" value="InterPro"/>
</dbReference>
<name>A0A5C8D2Q7_9SPIR</name>
<dbReference type="EMBL" id="SAXU01000001">
    <property type="protein sequence ID" value="TXJ19654.1"/>
    <property type="molecule type" value="Genomic_DNA"/>
</dbReference>
<evidence type="ECO:0000256" key="4">
    <source>
        <dbReference type="ARBA" id="ARBA00022475"/>
    </source>
</evidence>
<dbReference type="PANTHER" id="PTHR43744">
    <property type="entry name" value="ABC TRANSPORTER PERMEASE PROTEIN MG189-RELATED-RELATED"/>
    <property type="match status" value="1"/>
</dbReference>
<feature type="transmembrane region" description="Helical" evidence="8">
    <location>
        <begin position="141"/>
        <end position="162"/>
    </location>
</feature>
<feature type="transmembrane region" description="Helical" evidence="8">
    <location>
        <begin position="183"/>
        <end position="205"/>
    </location>
</feature>
<dbReference type="RefSeq" id="WP_147738018.1">
    <property type="nucleotide sequence ID" value="NZ_SAXU01000001.1"/>
</dbReference>
<comment type="caution">
    <text evidence="10">The sequence shown here is derived from an EMBL/GenBank/DDBJ whole genome shotgun (WGS) entry which is preliminary data.</text>
</comment>
<keyword evidence="3 8" id="KW-0813">Transport</keyword>
<accession>A0A5C8D2Q7</accession>
<dbReference type="CDD" id="cd06261">
    <property type="entry name" value="TM_PBP2"/>
    <property type="match status" value="1"/>
</dbReference>
<feature type="transmembrane region" description="Helical" evidence="8">
    <location>
        <begin position="12"/>
        <end position="35"/>
    </location>
</feature>
<evidence type="ECO:0000256" key="5">
    <source>
        <dbReference type="ARBA" id="ARBA00022692"/>
    </source>
</evidence>
<evidence type="ECO:0000256" key="7">
    <source>
        <dbReference type="ARBA" id="ARBA00023136"/>
    </source>
</evidence>
<dbReference type="PROSITE" id="PS51257">
    <property type="entry name" value="PROKAR_LIPOPROTEIN"/>
    <property type="match status" value="1"/>
</dbReference>
<comment type="similarity">
    <text evidence="8">Belongs to the binding-protein-dependent transport system permease family.</text>
</comment>
<feature type="transmembrane region" description="Helical" evidence="8">
    <location>
        <begin position="108"/>
        <end position="129"/>
    </location>
</feature>
<dbReference type="SUPFAM" id="SSF161098">
    <property type="entry name" value="MetI-like"/>
    <property type="match status" value="1"/>
</dbReference>
<dbReference type="PROSITE" id="PS50928">
    <property type="entry name" value="ABC_TM1"/>
    <property type="match status" value="1"/>
</dbReference>
<keyword evidence="4" id="KW-1003">Cell membrane</keyword>
<feature type="domain" description="ABC transmembrane type-1" evidence="9">
    <location>
        <begin position="73"/>
        <end position="262"/>
    </location>
</feature>
<sequence>MINGKRQKITRIILYIVLSIGLIACVYPLFFMFVASTRVSGDIFLFPPPITFGDRFFENLKNLQERIPIWSALFNSFKIAIIYTAINLLICSMAAYSISKFNYKGRNIVFIIIMLTMMLPAHAKLVPLYRMMTALKLSNTHLAIILPDIAGAFGIFLMRQNFHAVPDTLIEAARIDGANEWTIFVKIVMPLMIPALTALGIYMFVAQWTNFTWPLIILNDPEKFTLPVALAQLKSDTRIDYGQIMVGAIFAVAPIMAVFLALQKYFISGLTGGAVKE</sequence>
<evidence type="ECO:0000256" key="1">
    <source>
        <dbReference type="ARBA" id="ARBA00004651"/>
    </source>
</evidence>
<evidence type="ECO:0000256" key="6">
    <source>
        <dbReference type="ARBA" id="ARBA00022989"/>
    </source>
</evidence>
<dbReference type="InterPro" id="IPR000515">
    <property type="entry name" value="MetI-like"/>
</dbReference>
<evidence type="ECO:0000256" key="2">
    <source>
        <dbReference type="ARBA" id="ARBA00020515"/>
    </source>
</evidence>
<dbReference type="Gene3D" id="1.10.3720.10">
    <property type="entry name" value="MetI-like"/>
    <property type="match status" value="1"/>
</dbReference>
<feature type="transmembrane region" description="Helical" evidence="8">
    <location>
        <begin position="241"/>
        <end position="262"/>
    </location>
</feature>
<dbReference type="AlphaFoldDB" id="A0A5C8D2Q7"/>
<feature type="transmembrane region" description="Helical" evidence="8">
    <location>
        <begin position="69"/>
        <end position="96"/>
    </location>
</feature>
<dbReference type="GO" id="GO:0005886">
    <property type="term" value="C:plasma membrane"/>
    <property type="evidence" value="ECO:0007669"/>
    <property type="project" value="UniProtKB-SubCell"/>
</dbReference>
<keyword evidence="5 8" id="KW-0812">Transmembrane</keyword>
<protein>
    <recommendedName>
        <fullName evidence="2">sn-glycerol-3-phosphate transport system permease protein UgpE</fullName>
    </recommendedName>
</protein>
<evidence type="ECO:0000256" key="8">
    <source>
        <dbReference type="RuleBase" id="RU363032"/>
    </source>
</evidence>
<gene>
    <name evidence="10" type="ORF">EPJ79_00405</name>
</gene>
<evidence type="ECO:0000256" key="3">
    <source>
        <dbReference type="ARBA" id="ARBA00022448"/>
    </source>
</evidence>
<proteinExistence type="inferred from homology"/>
<dbReference type="PANTHER" id="PTHR43744:SF8">
    <property type="entry name" value="SN-GLYCEROL-3-PHOSPHATE TRANSPORT SYSTEM PERMEASE PROTEIN UGPE"/>
    <property type="match status" value="1"/>
</dbReference>
<keyword evidence="7 8" id="KW-0472">Membrane</keyword>